<evidence type="ECO:0000313" key="4">
    <source>
        <dbReference type="EMBL" id="SOE17164.1"/>
    </source>
</evidence>
<keyword evidence="2" id="KW-0233">DNA recombination</keyword>
<keyword evidence="5" id="KW-1185">Reference proteome</keyword>
<dbReference type="GO" id="GO:0006310">
    <property type="term" value="P:DNA recombination"/>
    <property type="evidence" value="ECO:0007669"/>
    <property type="project" value="UniProtKB-KW"/>
</dbReference>
<dbReference type="InterPro" id="IPR013762">
    <property type="entry name" value="Integrase-like_cat_sf"/>
</dbReference>
<dbReference type="Proteomes" id="UP000219465">
    <property type="component" value="Unassembled WGS sequence"/>
</dbReference>
<name>A0A286ICZ3_9HYPH</name>
<sequence length="340" mass="38689">MPRYLEENERIKHDYATYLRHAKGQDDASIDKARAAIRRFEESTKFKPFKKFHRQQAADFKDFLGKQKNVKTGKPLGFSTVDSTLRLVKGFFHWLVSRPGFKRVLTYADVEYFNNTLKAGRVAHTQRQIPYPSMQQAAHAFQAMPFETEFQKRDKALFAFFMLTGARDGAVASLKLKHVNIDLGHVFQDAREVNTKAAKAIHCQFFPVDAAYRNCLAAWVTYLSEVKLFGPEDALFPKAKVGVVDGHGFANLGLAREGYSNAAKLNTIIRAAFAAVQMPQYTPHAFRKTLTHYGSDVCPNPEAFKAWSMNLGHEKVATTINSYLPVTTERQMELIRNMRR</sequence>
<dbReference type="OrthoDB" id="7354488at2"/>
<dbReference type="GO" id="GO:0003677">
    <property type="term" value="F:DNA binding"/>
    <property type="evidence" value="ECO:0007669"/>
    <property type="project" value="InterPro"/>
</dbReference>
<dbReference type="InterPro" id="IPR002104">
    <property type="entry name" value="Integrase_catalytic"/>
</dbReference>
<dbReference type="AlphaFoldDB" id="A0A286ICZ3"/>
<dbReference type="GO" id="GO:0015074">
    <property type="term" value="P:DNA integration"/>
    <property type="evidence" value="ECO:0007669"/>
    <property type="project" value="UniProtKB-KW"/>
</dbReference>
<feature type="domain" description="Tyr recombinase" evidence="3">
    <location>
        <begin position="127"/>
        <end position="336"/>
    </location>
</feature>
<gene>
    <name evidence="4" type="ORF">SAMN05877838_2055</name>
</gene>
<accession>A0A286ICZ3</accession>
<evidence type="ECO:0000256" key="2">
    <source>
        <dbReference type="ARBA" id="ARBA00023172"/>
    </source>
</evidence>
<dbReference type="InterPro" id="IPR050090">
    <property type="entry name" value="Tyrosine_recombinase_XerCD"/>
</dbReference>
<dbReference type="PROSITE" id="PS51898">
    <property type="entry name" value="TYR_RECOMBINASE"/>
    <property type="match status" value="1"/>
</dbReference>
<dbReference type="RefSeq" id="WP_097107472.1">
    <property type="nucleotide sequence ID" value="NZ_OCPC01000002.1"/>
</dbReference>
<evidence type="ECO:0000313" key="5">
    <source>
        <dbReference type="Proteomes" id="UP000219465"/>
    </source>
</evidence>
<dbReference type="SUPFAM" id="SSF56349">
    <property type="entry name" value="DNA breaking-rejoining enzymes"/>
    <property type="match status" value="1"/>
</dbReference>
<dbReference type="Gene3D" id="1.10.443.10">
    <property type="entry name" value="Intergrase catalytic core"/>
    <property type="match status" value="1"/>
</dbReference>
<evidence type="ECO:0000259" key="3">
    <source>
        <dbReference type="PROSITE" id="PS51898"/>
    </source>
</evidence>
<evidence type="ECO:0000256" key="1">
    <source>
        <dbReference type="ARBA" id="ARBA00022908"/>
    </source>
</evidence>
<dbReference type="InterPro" id="IPR011010">
    <property type="entry name" value="DNA_brk_join_enz"/>
</dbReference>
<keyword evidence="1" id="KW-0229">DNA integration</keyword>
<dbReference type="EMBL" id="OCPC01000002">
    <property type="protein sequence ID" value="SOE17164.1"/>
    <property type="molecule type" value="Genomic_DNA"/>
</dbReference>
<reference evidence="5" key="1">
    <citation type="submission" date="2017-08" db="EMBL/GenBank/DDBJ databases">
        <authorList>
            <person name="Varghese N."/>
            <person name="Submissions S."/>
        </authorList>
    </citation>
    <scope>NUCLEOTIDE SEQUENCE [LARGE SCALE GENOMIC DNA]</scope>
    <source>
        <strain evidence="5">KCTC 23107</strain>
    </source>
</reference>
<proteinExistence type="predicted"/>
<protein>
    <submittedName>
        <fullName evidence="4">Site-specific recombinase XerD</fullName>
    </submittedName>
</protein>
<dbReference type="PANTHER" id="PTHR30349">
    <property type="entry name" value="PHAGE INTEGRASE-RELATED"/>
    <property type="match status" value="1"/>
</dbReference>
<organism evidence="4 5">
    <name type="scientific">Hoeflea halophila</name>
    <dbReference type="NCBI Taxonomy" id="714899"/>
    <lineage>
        <taxon>Bacteria</taxon>
        <taxon>Pseudomonadati</taxon>
        <taxon>Pseudomonadota</taxon>
        <taxon>Alphaproteobacteria</taxon>
        <taxon>Hyphomicrobiales</taxon>
        <taxon>Rhizobiaceae</taxon>
        <taxon>Hoeflea</taxon>
    </lineage>
</organism>